<dbReference type="PIRSF" id="PIRSF039090">
    <property type="entry name" value="Flis"/>
    <property type="match status" value="1"/>
</dbReference>
<evidence type="ECO:0000313" key="8">
    <source>
        <dbReference type="Proteomes" id="UP000298324"/>
    </source>
</evidence>
<comment type="subcellular location">
    <subcellularLocation>
        <location evidence="1 6">Cytoplasm</location>
        <location evidence="1 6">Cytosol</location>
    </subcellularLocation>
</comment>
<sequence length="131" mass="14354">MADSANPCQQYQQNAVKSAGRGELTLMLYNGAIKFIKLGMKLAGEENIQGAHNAIVRAQEIITHLNDTLNMDYELSAGLASLYDYINRRLVEGNMKKDQDILGEALGLVEDLRNTWAGALKLSKPNMASGQ</sequence>
<dbReference type="GO" id="GO:0071973">
    <property type="term" value="P:bacterial-type flagellum-dependent cell motility"/>
    <property type="evidence" value="ECO:0007669"/>
    <property type="project" value="TreeGrafter"/>
</dbReference>
<evidence type="ECO:0000256" key="1">
    <source>
        <dbReference type="ARBA" id="ARBA00004514"/>
    </source>
</evidence>
<dbReference type="Pfam" id="PF02561">
    <property type="entry name" value="FliS"/>
    <property type="match status" value="1"/>
</dbReference>
<gene>
    <name evidence="7" type="primary">fliS</name>
    <name evidence="7" type="ORF">Psch_03683</name>
</gene>
<dbReference type="SUPFAM" id="SSF101116">
    <property type="entry name" value="Flagellar export chaperone FliS"/>
    <property type="match status" value="1"/>
</dbReference>
<dbReference type="PANTHER" id="PTHR34773">
    <property type="entry name" value="FLAGELLAR SECRETION CHAPERONE FLIS"/>
    <property type="match status" value="1"/>
</dbReference>
<dbReference type="CDD" id="cd16098">
    <property type="entry name" value="FliS"/>
    <property type="match status" value="1"/>
</dbReference>
<keyword evidence="3 6" id="KW-0963">Cytoplasm</keyword>
<dbReference type="Gene3D" id="1.20.120.340">
    <property type="entry name" value="Flagellar protein FliS"/>
    <property type="match status" value="1"/>
</dbReference>
<keyword evidence="4 6" id="KW-1005">Bacterial flagellum biogenesis</keyword>
<keyword evidence="7" id="KW-0282">Flagellum</keyword>
<accession>A0A4Y7R8F9</accession>
<dbReference type="AlphaFoldDB" id="A0A4Y7R8F9"/>
<proteinExistence type="inferred from homology"/>
<dbReference type="InterPro" id="IPR003713">
    <property type="entry name" value="FliS"/>
</dbReference>
<name>A0A4Y7R8F9_9FIRM</name>
<evidence type="ECO:0000256" key="4">
    <source>
        <dbReference type="ARBA" id="ARBA00022795"/>
    </source>
</evidence>
<evidence type="ECO:0000256" key="6">
    <source>
        <dbReference type="PIRNR" id="PIRNR039090"/>
    </source>
</evidence>
<dbReference type="Proteomes" id="UP000298324">
    <property type="component" value="Unassembled WGS sequence"/>
</dbReference>
<comment type="similarity">
    <text evidence="2 6">Belongs to the FliS family.</text>
</comment>
<reference evidence="7 8" key="1">
    <citation type="journal article" date="2018" name="Environ. Microbiol.">
        <title>Novel energy conservation strategies and behaviour of Pelotomaculum schinkii driving syntrophic propionate catabolism.</title>
        <authorList>
            <person name="Hidalgo-Ahumada C.A.P."/>
            <person name="Nobu M.K."/>
            <person name="Narihiro T."/>
            <person name="Tamaki H."/>
            <person name="Liu W.T."/>
            <person name="Kamagata Y."/>
            <person name="Stams A.J.M."/>
            <person name="Imachi H."/>
            <person name="Sousa D.Z."/>
        </authorList>
    </citation>
    <scope>NUCLEOTIDE SEQUENCE [LARGE SCALE GENOMIC DNA]</scope>
    <source>
        <strain evidence="7 8">HH</strain>
    </source>
</reference>
<evidence type="ECO:0000256" key="5">
    <source>
        <dbReference type="ARBA" id="ARBA00023186"/>
    </source>
</evidence>
<dbReference type="InterPro" id="IPR036584">
    <property type="entry name" value="FliS_sf"/>
</dbReference>
<keyword evidence="8" id="KW-1185">Reference proteome</keyword>
<keyword evidence="7" id="KW-0966">Cell projection</keyword>
<keyword evidence="5" id="KW-0143">Chaperone</keyword>
<dbReference type="GO" id="GO:0005829">
    <property type="term" value="C:cytosol"/>
    <property type="evidence" value="ECO:0007669"/>
    <property type="project" value="UniProtKB-SubCell"/>
</dbReference>
<dbReference type="RefSeq" id="WP_190259206.1">
    <property type="nucleotide sequence ID" value="NZ_QFGA01000003.1"/>
</dbReference>
<organism evidence="7 8">
    <name type="scientific">Pelotomaculum schinkii</name>
    <dbReference type="NCBI Taxonomy" id="78350"/>
    <lineage>
        <taxon>Bacteria</taxon>
        <taxon>Bacillati</taxon>
        <taxon>Bacillota</taxon>
        <taxon>Clostridia</taxon>
        <taxon>Eubacteriales</taxon>
        <taxon>Desulfotomaculaceae</taxon>
        <taxon>Pelotomaculum</taxon>
    </lineage>
</organism>
<evidence type="ECO:0000313" key="7">
    <source>
        <dbReference type="EMBL" id="TEB04920.1"/>
    </source>
</evidence>
<keyword evidence="7" id="KW-0969">Cilium</keyword>
<evidence type="ECO:0000256" key="2">
    <source>
        <dbReference type="ARBA" id="ARBA00008787"/>
    </source>
</evidence>
<evidence type="ECO:0000256" key="3">
    <source>
        <dbReference type="ARBA" id="ARBA00022490"/>
    </source>
</evidence>
<dbReference type="NCBIfam" id="TIGR00208">
    <property type="entry name" value="fliS"/>
    <property type="match status" value="1"/>
</dbReference>
<protein>
    <recommendedName>
        <fullName evidence="6">Flagellar secretion chaperone FliS</fullName>
    </recommendedName>
</protein>
<dbReference type="PANTHER" id="PTHR34773:SF1">
    <property type="entry name" value="FLAGELLAR SECRETION CHAPERONE FLIS"/>
    <property type="match status" value="1"/>
</dbReference>
<dbReference type="EMBL" id="QFGA01000003">
    <property type="protein sequence ID" value="TEB04920.1"/>
    <property type="molecule type" value="Genomic_DNA"/>
</dbReference>
<comment type="caution">
    <text evidence="7">The sequence shown here is derived from an EMBL/GenBank/DDBJ whole genome shotgun (WGS) entry which is preliminary data.</text>
</comment>
<dbReference type="GO" id="GO:0044780">
    <property type="term" value="P:bacterial-type flagellum assembly"/>
    <property type="evidence" value="ECO:0007669"/>
    <property type="project" value="InterPro"/>
</dbReference>